<dbReference type="GO" id="GO:0005886">
    <property type="term" value="C:plasma membrane"/>
    <property type="evidence" value="ECO:0007669"/>
    <property type="project" value="UniProtKB-SubCell"/>
</dbReference>
<dbReference type="PANTHER" id="PTHR30040">
    <property type="entry name" value="THIAMINE BIOSYNTHESIS LIPOPROTEIN APBE"/>
    <property type="match status" value="1"/>
</dbReference>
<comment type="catalytic activity">
    <reaction evidence="9 10 12">
        <text>L-threonyl-[protein] + FAD = FMN-L-threonyl-[protein] + AMP + H(+)</text>
        <dbReference type="Rhea" id="RHEA:36847"/>
        <dbReference type="Rhea" id="RHEA-COMP:11060"/>
        <dbReference type="Rhea" id="RHEA-COMP:11061"/>
        <dbReference type="ChEBI" id="CHEBI:15378"/>
        <dbReference type="ChEBI" id="CHEBI:30013"/>
        <dbReference type="ChEBI" id="CHEBI:57692"/>
        <dbReference type="ChEBI" id="CHEBI:74257"/>
        <dbReference type="ChEBI" id="CHEBI:456215"/>
        <dbReference type="EC" id="2.7.1.180"/>
    </reaction>
</comment>
<dbReference type="GO" id="GO:0016740">
    <property type="term" value="F:transferase activity"/>
    <property type="evidence" value="ECO:0007669"/>
    <property type="project" value="UniProtKB-UniRule"/>
</dbReference>
<comment type="function">
    <text evidence="12">Flavin transferase that catalyzes the transfer of the FMN moiety of FAD and its covalent binding to the hydroxyl group of a threonine residue in a target flavoprotein.</text>
</comment>
<name>A0A3G2R6F4_9FIRM</name>
<dbReference type="EC" id="2.7.1.180" evidence="1 10"/>
<feature type="binding site" evidence="11">
    <location>
        <position position="174"/>
    </location>
    <ligand>
        <name>Mg(2+)</name>
        <dbReference type="ChEBI" id="CHEBI:18420"/>
    </ligand>
</feature>
<dbReference type="AlphaFoldDB" id="A0A3G2R6F4"/>
<evidence type="ECO:0000256" key="10">
    <source>
        <dbReference type="PIRNR" id="PIRNR006268"/>
    </source>
</evidence>
<dbReference type="GO" id="GO:0046872">
    <property type="term" value="F:metal ion binding"/>
    <property type="evidence" value="ECO:0007669"/>
    <property type="project" value="UniProtKB-UniRule"/>
</dbReference>
<gene>
    <name evidence="13" type="ORF">D2962_10870</name>
</gene>
<dbReference type="Pfam" id="PF02424">
    <property type="entry name" value="ApbE"/>
    <property type="match status" value="1"/>
</dbReference>
<evidence type="ECO:0000256" key="4">
    <source>
        <dbReference type="ARBA" id="ARBA00022679"/>
    </source>
</evidence>
<evidence type="ECO:0000256" key="1">
    <source>
        <dbReference type="ARBA" id="ARBA00011955"/>
    </source>
</evidence>
<evidence type="ECO:0000256" key="2">
    <source>
        <dbReference type="ARBA" id="ARBA00016337"/>
    </source>
</evidence>
<evidence type="ECO:0000256" key="7">
    <source>
        <dbReference type="ARBA" id="ARBA00022842"/>
    </source>
</evidence>
<keyword evidence="4 10" id="KW-0808">Transferase</keyword>
<dbReference type="PROSITE" id="PS51257">
    <property type="entry name" value="PROKAR_LIPOPROTEIN"/>
    <property type="match status" value="1"/>
</dbReference>
<dbReference type="RefSeq" id="WP_122014979.1">
    <property type="nucleotide sequence ID" value="NZ_CP033169.1"/>
</dbReference>
<dbReference type="PANTHER" id="PTHR30040:SF2">
    <property type="entry name" value="FAD:PROTEIN FMN TRANSFERASE"/>
    <property type="match status" value="1"/>
</dbReference>
<sequence length="348" mass="38171">MTTKTSLKIFVIILVAVLLTSCGRTKAENPVTKTNFLLDTLIQITAYGDNASNAIDQAYDRINDIQKKMTASGDDSEVIDINKKAGKDFQKVSPDTFYVIKKGLYYSQSSHGRFDITIGPLVKLWGIGTDKARVPSRAEIKNALGHINYKNVVLNENENSVMLKEPGMAIDLGAIAKGYAADEVVRILKANGIKSAAADLGGNIYVLGKKPNGSPWKIGIQDPFEPRGNTFATVDVADKTLVTSGVYERYFIKDGKRYHHILDTSTGYPVDNGLVSVTIISDSSIDADGLSTTVFALGLKDGMKYVEKVPHIEAVFVTKDRKVYTSSGIEKYNFKIINSQFRLEKLPD</sequence>
<comment type="cofactor">
    <cofactor evidence="11">
        <name>Mg(2+)</name>
        <dbReference type="ChEBI" id="CHEBI:18420"/>
    </cofactor>
    <cofactor evidence="11">
        <name>Mn(2+)</name>
        <dbReference type="ChEBI" id="CHEBI:29035"/>
    </cofactor>
    <text evidence="11">Magnesium. Can also use manganese.</text>
</comment>
<dbReference type="Proteomes" id="UP000280960">
    <property type="component" value="Chromosome"/>
</dbReference>
<keyword evidence="14" id="KW-1185">Reference proteome</keyword>
<keyword evidence="5 10" id="KW-0479">Metal-binding</keyword>
<keyword evidence="3 10" id="KW-0285">Flavoprotein</keyword>
<proteinExistence type="inferred from homology"/>
<dbReference type="SUPFAM" id="SSF143631">
    <property type="entry name" value="ApbE-like"/>
    <property type="match status" value="1"/>
</dbReference>
<evidence type="ECO:0000256" key="11">
    <source>
        <dbReference type="PIRSR" id="PIRSR006268-2"/>
    </source>
</evidence>
<evidence type="ECO:0000256" key="12">
    <source>
        <dbReference type="RuleBase" id="RU363002"/>
    </source>
</evidence>
<evidence type="ECO:0000313" key="14">
    <source>
        <dbReference type="Proteomes" id="UP000280960"/>
    </source>
</evidence>
<evidence type="ECO:0000256" key="9">
    <source>
        <dbReference type="ARBA" id="ARBA00048540"/>
    </source>
</evidence>
<evidence type="ECO:0000256" key="6">
    <source>
        <dbReference type="ARBA" id="ARBA00022827"/>
    </source>
</evidence>
<protein>
    <recommendedName>
        <fullName evidence="2 10">FAD:protein FMN transferase</fullName>
        <ecNumber evidence="1 10">2.7.1.180</ecNumber>
    </recommendedName>
    <alternativeName>
        <fullName evidence="8 10">Flavin transferase</fullName>
    </alternativeName>
</protein>
<feature type="binding site" evidence="11">
    <location>
        <position position="292"/>
    </location>
    <ligand>
        <name>Mg(2+)</name>
        <dbReference type="ChEBI" id="CHEBI:18420"/>
    </ligand>
</feature>
<keyword evidence="7 10" id="KW-0460">Magnesium</keyword>
<keyword evidence="12" id="KW-0449">Lipoprotein</keyword>
<dbReference type="PIRSF" id="PIRSF006268">
    <property type="entry name" value="ApbE"/>
    <property type="match status" value="1"/>
</dbReference>
<evidence type="ECO:0000256" key="5">
    <source>
        <dbReference type="ARBA" id="ARBA00022723"/>
    </source>
</evidence>
<dbReference type="Gene3D" id="3.10.520.10">
    <property type="entry name" value="ApbE-like domains"/>
    <property type="match status" value="1"/>
</dbReference>
<evidence type="ECO:0000256" key="8">
    <source>
        <dbReference type="ARBA" id="ARBA00031306"/>
    </source>
</evidence>
<evidence type="ECO:0000256" key="3">
    <source>
        <dbReference type="ARBA" id="ARBA00022630"/>
    </source>
</evidence>
<dbReference type="InterPro" id="IPR003374">
    <property type="entry name" value="ApbE-like_sf"/>
</dbReference>
<feature type="binding site" evidence="11">
    <location>
        <position position="288"/>
    </location>
    <ligand>
        <name>Mg(2+)</name>
        <dbReference type="ChEBI" id="CHEBI:18420"/>
    </ligand>
</feature>
<keyword evidence="12" id="KW-1003">Cell membrane</keyword>
<dbReference type="EMBL" id="CP033169">
    <property type="protein sequence ID" value="AYO31040.1"/>
    <property type="molecule type" value="Genomic_DNA"/>
</dbReference>
<organism evidence="13 14">
    <name type="scientific">Biomaibacter acetigenes</name>
    <dbReference type="NCBI Taxonomy" id="2316383"/>
    <lineage>
        <taxon>Bacteria</taxon>
        <taxon>Bacillati</taxon>
        <taxon>Bacillota</taxon>
        <taxon>Clostridia</taxon>
        <taxon>Thermosediminibacterales</taxon>
        <taxon>Tepidanaerobacteraceae</taxon>
        <taxon>Biomaibacter</taxon>
    </lineage>
</organism>
<keyword evidence="12" id="KW-0997">Cell inner membrane</keyword>
<comment type="similarity">
    <text evidence="10 12">Belongs to the ApbE family.</text>
</comment>
<reference evidence="13 14" key="1">
    <citation type="submission" date="2018-10" db="EMBL/GenBank/DDBJ databases">
        <authorList>
            <person name="Zhang X."/>
        </authorList>
    </citation>
    <scope>NUCLEOTIDE SEQUENCE [LARGE SCALE GENOMIC DNA]</scope>
    <source>
        <strain evidence="13 14">SK-G1</strain>
    </source>
</reference>
<accession>A0A3G2R6F4</accession>
<evidence type="ECO:0000313" key="13">
    <source>
        <dbReference type="EMBL" id="AYO31040.1"/>
    </source>
</evidence>
<comment type="subcellular location">
    <subcellularLocation>
        <location evidence="12">Cell inner membrane</location>
        <topology evidence="12">Lipid-anchor</topology>
        <orientation evidence="12">Periplasmic side</orientation>
    </subcellularLocation>
</comment>
<dbReference type="InterPro" id="IPR024932">
    <property type="entry name" value="ApbE"/>
</dbReference>
<keyword evidence="6 10" id="KW-0274">FAD</keyword>
<keyword evidence="12" id="KW-0472">Membrane</keyword>
<dbReference type="KEGG" id="bacg:D2962_10870"/>